<dbReference type="Proteomes" id="UP000184510">
    <property type="component" value="Unassembled WGS sequence"/>
</dbReference>
<dbReference type="InterPro" id="IPR039425">
    <property type="entry name" value="RNA_pol_sigma-70-like"/>
</dbReference>
<evidence type="ECO:0000256" key="1">
    <source>
        <dbReference type="ARBA" id="ARBA00023015"/>
    </source>
</evidence>
<dbReference type="PANTHER" id="PTHR43133">
    <property type="entry name" value="RNA POLYMERASE ECF-TYPE SIGMA FACTO"/>
    <property type="match status" value="1"/>
</dbReference>
<protein>
    <submittedName>
        <fullName evidence="6">RNA polymerase sigma-70 factor, ECF subfamily</fullName>
    </submittedName>
</protein>
<dbReference type="PANTHER" id="PTHR43133:SF8">
    <property type="entry name" value="RNA POLYMERASE SIGMA FACTOR HI_1459-RELATED"/>
    <property type="match status" value="1"/>
</dbReference>
<dbReference type="InterPro" id="IPR000792">
    <property type="entry name" value="Tscrpt_reg_LuxR_C"/>
</dbReference>
<dbReference type="InterPro" id="IPR013325">
    <property type="entry name" value="RNA_pol_sigma_r2"/>
</dbReference>
<keyword evidence="7" id="KW-1185">Reference proteome</keyword>
<dbReference type="SUPFAM" id="SSF88946">
    <property type="entry name" value="Sigma2 domain of RNA polymerase sigma factors"/>
    <property type="match status" value="1"/>
</dbReference>
<dbReference type="GO" id="GO:0016987">
    <property type="term" value="F:sigma factor activity"/>
    <property type="evidence" value="ECO:0007669"/>
    <property type="project" value="UniProtKB-KW"/>
</dbReference>
<gene>
    <name evidence="6" type="ORF">SAMN02745181_3240</name>
</gene>
<dbReference type="Gene3D" id="1.10.1740.10">
    <property type="match status" value="1"/>
</dbReference>
<dbReference type="EMBL" id="FQYR01000005">
    <property type="protein sequence ID" value="SHK09285.1"/>
    <property type="molecule type" value="Genomic_DNA"/>
</dbReference>
<keyword evidence="2" id="KW-0731">Sigma factor</keyword>
<dbReference type="InterPro" id="IPR014284">
    <property type="entry name" value="RNA_pol_sigma-70_dom"/>
</dbReference>
<organism evidence="6 7">
    <name type="scientific">Rubritalea squalenifaciens DSM 18772</name>
    <dbReference type="NCBI Taxonomy" id="1123071"/>
    <lineage>
        <taxon>Bacteria</taxon>
        <taxon>Pseudomonadati</taxon>
        <taxon>Verrucomicrobiota</taxon>
        <taxon>Verrucomicrobiia</taxon>
        <taxon>Verrucomicrobiales</taxon>
        <taxon>Rubritaleaceae</taxon>
        <taxon>Rubritalea</taxon>
    </lineage>
</organism>
<sequence>MDRPDTRHSLIMRACDVGDADAWQELVQQYQRFIYYVLGEIGIDHADLDDVSQQVLVHLTRDLASYDKNKGSFRGWLSAVIRNTALSHLRKSKRRSIRLQKFGHELQIDEADAMAPEIDALIEEEWTTYIANLAMERVRATFQGQAVKVFELGLDGLSAEQIAEQTDLTVQSVYTLRKRVKKRLYLEIRALTADLEP</sequence>
<evidence type="ECO:0000256" key="4">
    <source>
        <dbReference type="ARBA" id="ARBA00023163"/>
    </source>
</evidence>
<evidence type="ECO:0000256" key="2">
    <source>
        <dbReference type="ARBA" id="ARBA00023082"/>
    </source>
</evidence>
<name>A0A1M6PMU8_9BACT</name>
<dbReference type="GO" id="GO:0003677">
    <property type="term" value="F:DNA binding"/>
    <property type="evidence" value="ECO:0007669"/>
    <property type="project" value="UniProtKB-KW"/>
</dbReference>
<accession>A0A1M6PMU8</accession>
<feature type="domain" description="HTH luxR-type" evidence="5">
    <location>
        <begin position="156"/>
        <end position="183"/>
    </location>
</feature>
<keyword evidence="3" id="KW-0238">DNA-binding</keyword>
<evidence type="ECO:0000313" key="6">
    <source>
        <dbReference type="EMBL" id="SHK09285.1"/>
    </source>
</evidence>
<dbReference type="NCBIfam" id="TIGR02937">
    <property type="entry name" value="sigma70-ECF"/>
    <property type="match status" value="1"/>
</dbReference>
<keyword evidence="4" id="KW-0804">Transcription</keyword>
<keyword evidence="1" id="KW-0805">Transcription regulation</keyword>
<dbReference type="AlphaFoldDB" id="A0A1M6PMU8"/>
<dbReference type="Pfam" id="PF04542">
    <property type="entry name" value="Sigma70_r2"/>
    <property type="match status" value="1"/>
</dbReference>
<evidence type="ECO:0000313" key="7">
    <source>
        <dbReference type="Proteomes" id="UP000184510"/>
    </source>
</evidence>
<dbReference type="Pfam" id="PF08281">
    <property type="entry name" value="Sigma70_r4_2"/>
    <property type="match status" value="1"/>
</dbReference>
<dbReference type="GO" id="GO:0006352">
    <property type="term" value="P:DNA-templated transcription initiation"/>
    <property type="evidence" value="ECO:0007669"/>
    <property type="project" value="InterPro"/>
</dbReference>
<proteinExistence type="predicted"/>
<dbReference type="InterPro" id="IPR007627">
    <property type="entry name" value="RNA_pol_sigma70_r2"/>
</dbReference>
<dbReference type="STRING" id="1123071.SAMN02745181_3240"/>
<dbReference type="InterPro" id="IPR013249">
    <property type="entry name" value="RNA_pol_sigma70_r4_t2"/>
</dbReference>
<dbReference type="OrthoDB" id="265863at2"/>
<dbReference type="InParanoid" id="A0A1M6PMU8"/>
<evidence type="ECO:0000256" key="3">
    <source>
        <dbReference type="ARBA" id="ARBA00023125"/>
    </source>
</evidence>
<dbReference type="PROSITE" id="PS00622">
    <property type="entry name" value="HTH_LUXR_1"/>
    <property type="match status" value="1"/>
</dbReference>
<dbReference type="RefSeq" id="WP_143184785.1">
    <property type="nucleotide sequence ID" value="NZ_FQYR01000005.1"/>
</dbReference>
<evidence type="ECO:0000259" key="5">
    <source>
        <dbReference type="PROSITE" id="PS00622"/>
    </source>
</evidence>
<reference evidence="6 7" key="1">
    <citation type="submission" date="2016-11" db="EMBL/GenBank/DDBJ databases">
        <authorList>
            <person name="Jaros S."/>
            <person name="Januszkiewicz K."/>
            <person name="Wedrychowicz H."/>
        </authorList>
    </citation>
    <scope>NUCLEOTIDE SEQUENCE [LARGE SCALE GENOMIC DNA]</scope>
    <source>
        <strain evidence="6 7">DSM 18772</strain>
    </source>
</reference>